<evidence type="ECO:0000313" key="2">
    <source>
        <dbReference type="EMBL" id="KAK7304170.1"/>
    </source>
</evidence>
<name>A0AAN9JRJ3_CLITE</name>
<dbReference type="GO" id="GO:0005635">
    <property type="term" value="C:nuclear envelope"/>
    <property type="evidence" value="ECO:0007669"/>
    <property type="project" value="TreeGrafter"/>
</dbReference>
<organism evidence="2 3">
    <name type="scientific">Clitoria ternatea</name>
    <name type="common">Butterfly pea</name>
    <dbReference type="NCBI Taxonomy" id="43366"/>
    <lineage>
        <taxon>Eukaryota</taxon>
        <taxon>Viridiplantae</taxon>
        <taxon>Streptophyta</taxon>
        <taxon>Embryophyta</taxon>
        <taxon>Tracheophyta</taxon>
        <taxon>Spermatophyta</taxon>
        <taxon>Magnoliopsida</taxon>
        <taxon>eudicotyledons</taxon>
        <taxon>Gunneridae</taxon>
        <taxon>Pentapetalae</taxon>
        <taxon>rosids</taxon>
        <taxon>fabids</taxon>
        <taxon>Fabales</taxon>
        <taxon>Fabaceae</taxon>
        <taxon>Papilionoideae</taxon>
        <taxon>50 kb inversion clade</taxon>
        <taxon>NPAAA clade</taxon>
        <taxon>indigoferoid/millettioid clade</taxon>
        <taxon>Phaseoleae</taxon>
        <taxon>Clitoria</taxon>
    </lineage>
</organism>
<comment type="caution">
    <text evidence="2">The sequence shown here is derived from an EMBL/GenBank/DDBJ whole genome shotgun (WGS) entry which is preliminary data.</text>
</comment>
<dbReference type="PANTHER" id="PTHR33416:SF18">
    <property type="entry name" value="NUCLEOPORIN-LIKE PROTEIN"/>
    <property type="match status" value="1"/>
</dbReference>
<feature type="region of interest" description="Disordered" evidence="1">
    <location>
        <begin position="1"/>
        <end position="46"/>
    </location>
</feature>
<keyword evidence="3" id="KW-1185">Reference proteome</keyword>
<protein>
    <recommendedName>
        <fullName evidence="4">Nuclear pore complex protein NUP1</fullName>
    </recommendedName>
</protein>
<gene>
    <name evidence="2" type="ORF">RJT34_15262</name>
</gene>
<evidence type="ECO:0000313" key="3">
    <source>
        <dbReference type="Proteomes" id="UP001359559"/>
    </source>
</evidence>
<dbReference type="GO" id="GO:0071763">
    <property type="term" value="P:nuclear membrane organization"/>
    <property type="evidence" value="ECO:0007669"/>
    <property type="project" value="TreeGrafter"/>
</dbReference>
<feature type="region of interest" description="Disordered" evidence="1">
    <location>
        <begin position="302"/>
        <end position="365"/>
    </location>
</feature>
<evidence type="ECO:0000256" key="1">
    <source>
        <dbReference type="SAM" id="MobiDB-lite"/>
    </source>
</evidence>
<dbReference type="AlphaFoldDB" id="A0AAN9JRJ3"/>
<proteinExistence type="predicted"/>
<feature type="compositionally biased region" description="Polar residues" evidence="1">
    <location>
        <begin position="320"/>
        <end position="339"/>
    </location>
</feature>
<evidence type="ECO:0008006" key="4">
    <source>
        <dbReference type="Google" id="ProtNLM"/>
    </source>
</evidence>
<accession>A0AAN9JRJ3</accession>
<dbReference type="Proteomes" id="UP001359559">
    <property type="component" value="Unassembled WGS sequence"/>
</dbReference>
<reference evidence="2 3" key="1">
    <citation type="submission" date="2024-01" db="EMBL/GenBank/DDBJ databases">
        <title>The genomes of 5 underutilized Papilionoideae crops provide insights into root nodulation and disease resistance.</title>
        <authorList>
            <person name="Yuan L."/>
        </authorList>
    </citation>
    <scope>NUCLEOTIDE SEQUENCE [LARGE SCALE GENOMIC DNA]</scope>
    <source>
        <strain evidence="2">LY-2023</strain>
        <tissue evidence="2">Leaf</tissue>
    </source>
</reference>
<dbReference type="EMBL" id="JAYKXN010000003">
    <property type="protein sequence ID" value="KAK7304170.1"/>
    <property type="molecule type" value="Genomic_DNA"/>
</dbReference>
<feature type="compositionally biased region" description="Basic and acidic residues" evidence="1">
    <location>
        <begin position="24"/>
        <end position="43"/>
    </location>
</feature>
<sequence length="664" mass="71897">MLPSFFSTAPPPHPLPYPATTTDDQDKSQTSDSHEDDSGRSDMHLLPSTSTEMAVMGQISSDLVLTRQNEKGEQSDKSRLSEIEQLVKDKKFSRDEFNHLVDVLNSRAVDPSNAEQGKENTNLTFRKDNEGLAMAHGLPKVSNERRLDELIGATRGSSTPLGLLKVQDEIGASPIEIARAYMGSRTSEAGPSSKSMMHTVESTLLHADEAVIKLCNPLSSNKSSTCWPGAVVQDAYVTPQNQRSRYGLHNFPRTPYSRTLLTKSKSKLIHMQRDNNHISSTPFVQPQTNLYLQDKSKVGVSESGYGSVGPIRRTRHKVGAQSSSRRPVYSSPNGPSQGEKSGVIEGFTPAAKSRNPNGTSGNDKPLGFEVGIPTVHMHTSLIAKKILDHLDRNIPTPKEKSAELKMATKWRSPESSVNFGTILSNEDNGLIKSKDVSPFKNDGLEGKNSTVRSEGKGKYHVDVLPGATTCKSSDVRKEGTSGSDMNGCRSIVRLGNEASTAQNFGASQFFSVKSSKEDAFKTLPSGGHPGVVNQENKASTNPAASKPVLPPISIRKPESKWTLASDIGSGFTFPVSTVSSVFSEPPTPSIMPLFSTGDQHQIKERSTELSFSFGLKKSSPAVVFSFPSTSNIAVQNDAADMKFNFGSTEKPRLSFSFGKNAVCC</sequence>
<dbReference type="PANTHER" id="PTHR33416">
    <property type="entry name" value="NUCLEAR PORE COMPLEX PROTEIN NUP1"/>
    <property type="match status" value="1"/>
</dbReference>